<reference evidence="2" key="1">
    <citation type="submission" date="2023-07" db="EMBL/GenBank/DDBJ databases">
        <title>Chromosome-level genome assembly of Artemia franciscana.</title>
        <authorList>
            <person name="Jo E."/>
        </authorList>
    </citation>
    <scope>NUCLEOTIDE SEQUENCE</scope>
    <source>
        <tissue evidence="2">Whole body</tissue>
    </source>
</reference>
<protein>
    <submittedName>
        <fullName evidence="2">Uncharacterized protein</fullName>
    </submittedName>
</protein>
<accession>A0AA88LAH7</accession>
<feature type="non-terminal residue" evidence="2">
    <location>
        <position position="127"/>
    </location>
</feature>
<sequence>FWTNSDFWFWKNHLLSRLATIRIPYQNMEFFTLRQFIFMLVTLPKVGDCPNDSLTPMNDHKCALKEDGFFFNPCINDDDVDMMLINDDDIDIPTIEPYLVASSARPEDEEEEDNVDEEITMSLAERS</sequence>
<feature type="region of interest" description="Disordered" evidence="1">
    <location>
        <begin position="102"/>
        <end position="127"/>
    </location>
</feature>
<gene>
    <name evidence="2" type="ORF">QYM36_006132</name>
</gene>
<evidence type="ECO:0000256" key="1">
    <source>
        <dbReference type="SAM" id="MobiDB-lite"/>
    </source>
</evidence>
<proteinExistence type="predicted"/>
<feature type="compositionally biased region" description="Acidic residues" evidence="1">
    <location>
        <begin position="107"/>
        <end position="119"/>
    </location>
</feature>
<name>A0AA88LAH7_ARTSF</name>
<organism evidence="2 3">
    <name type="scientific">Artemia franciscana</name>
    <name type="common">Brine shrimp</name>
    <name type="synonym">Artemia sanfranciscana</name>
    <dbReference type="NCBI Taxonomy" id="6661"/>
    <lineage>
        <taxon>Eukaryota</taxon>
        <taxon>Metazoa</taxon>
        <taxon>Ecdysozoa</taxon>
        <taxon>Arthropoda</taxon>
        <taxon>Crustacea</taxon>
        <taxon>Branchiopoda</taxon>
        <taxon>Anostraca</taxon>
        <taxon>Artemiidae</taxon>
        <taxon>Artemia</taxon>
    </lineage>
</organism>
<keyword evidence="3" id="KW-1185">Reference proteome</keyword>
<evidence type="ECO:0000313" key="3">
    <source>
        <dbReference type="Proteomes" id="UP001187531"/>
    </source>
</evidence>
<dbReference type="Proteomes" id="UP001187531">
    <property type="component" value="Unassembled WGS sequence"/>
</dbReference>
<comment type="caution">
    <text evidence="2">The sequence shown here is derived from an EMBL/GenBank/DDBJ whole genome shotgun (WGS) entry which is preliminary data.</text>
</comment>
<evidence type="ECO:0000313" key="2">
    <source>
        <dbReference type="EMBL" id="KAK2719009.1"/>
    </source>
</evidence>
<dbReference type="AlphaFoldDB" id="A0AA88LAH7"/>
<dbReference type="EMBL" id="JAVRJZ010000009">
    <property type="protein sequence ID" value="KAK2719009.1"/>
    <property type="molecule type" value="Genomic_DNA"/>
</dbReference>